<dbReference type="GO" id="GO:0042910">
    <property type="term" value="F:xenobiotic transmembrane transporter activity"/>
    <property type="evidence" value="ECO:0007669"/>
    <property type="project" value="InterPro"/>
</dbReference>
<comment type="caution">
    <text evidence="14">The sequence shown here is derived from an EMBL/GenBank/DDBJ whole genome shotgun (WGS) entry which is preliminary data.</text>
</comment>
<dbReference type="Proteomes" id="UP000824262">
    <property type="component" value="Unassembled WGS sequence"/>
</dbReference>
<dbReference type="GO" id="GO:0006811">
    <property type="term" value="P:monoatomic ion transport"/>
    <property type="evidence" value="ECO:0007669"/>
    <property type="project" value="UniProtKB-KW"/>
</dbReference>
<keyword evidence="7" id="KW-1003">Cell membrane</keyword>
<dbReference type="InterPro" id="IPR048279">
    <property type="entry name" value="MdtK-like"/>
</dbReference>
<evidence type="ECO:0000256" key="8">
    <source>
        <dbReference type="ARBA" id="ARBA00022692"/>
    </source>
</evidence>
<reference evidence="14" key="2">
    <citation type="journal article" date="2021" name="PeerJ">
        <title>Extensive microbial diversity within the chicken gut microbiome revealed by metagenomics and culture.</title>
        <authorList>
            <person name="Gilroy R."/>
            <person name="Ravi A."/>
            <person name="Getino M."/>
            <person name="Pursley I."/>
            <person name="Horton D.L."/>
            <person name="Alikhan N.F."/>
            <person name="Baker D."/>
            <person name="Gharbi K."/>
            <person name="Hall N."/>
            <person name="Watson M."/>
            <person name="Adriaenssens E.M."/>
            <person name="Foster-Nyarko E."/>
            <person name="Jarju S."/>
            <person name="Secka A."/>
            <person name="Antonio M."/>
            <person name="Oren A."/>
            <person name="Chaudhuri R.R."/>
            <person name="La Ragione R."/>
            <person name="Hildebrand F."/>
            <person name="Pallen M.J."/>
        </authorList>
    </citation>
    <scope>NUCLEOTIDE SEQUENCE</scope>
    <source>
        <strain evidence="14">ChiBcolR7-354</strain>
    </source>
</reference>
<feature type="transmembrane region" description="Helical" evidence="13">
    <location>
        <begin position="155"/>
        <end position="176"/>
    </location>
</feature>
<evidence type="ECO:0000256" key="11">
    <source>
        <dbReference type="ARBA" id="ARBA00023136"/>
    </source>
</evidence>
<evidence type="ECO:0000256" key="13">
    <source>
        <dbReference type="SAM" id="Phobius"/>
    </source>
</evidence>
<dbReference type="PIRSF" id="PIRSF006603">
    <property type="entry name" value="DinF"/>
    <property type="match status" value="1"/>
</dbReference>
<dbReference type="GO" id="GO:0015297">
    <property type="term" value="F:antiporter activity"/>
    <property type="evidence" value="ECO:0007669"/>
    <property type="project" value="UniProtKB-KW"/>
</dbReference>
<accession>A0A9D0ZF90</accession>
<dbReference type="InterPro" id="IPR050222">
    <property type="entry name" value="MATE_MdtK"/>
</dbReference>
<evidence type="ECO:0000256" key="5">
    <source>
        <dbReference type="ARBA" id="ARBA00022448"/>
    </source>
</evidence>
<sequence length="475" mass="52386">MSLHIGNNRHNLNNAHSANTLNMTEGNPYRLIVQFAMPVFLSQVFQQLYNAADSVIVGQYLGTDALAAVSSSGSLIFLFISFFNGTALGAGVVISHCFGAGDEPGVSRAIHTDLAMGIVSGLVLTAAGVAFTPTLLVWMDTDPEVLPEAIEYFRYYFLGAIAVVLYNICTGIMNALGDSRRPLIYLIISSMTNVVLDLLFVGGFGWGVWSAAFATTVSQAVSCVLCLYHLTRKGHIYSVSFRKIRFHWETLKQILRYGLPSGVQNSVTGLANVFVQTQINSFAKFATAGFGSQSRIEGFAFIPIASFNMALTTFIGQNLGAKQYDRAKNGARFGIIAAMILAEIIGLLYYISAPYLIALFDDSPEVIAYGVRQARIECLFYFLLAFSHTVAAICRGAGKAFVPMIIMLSTWCALRIAYISVVMHIFGEIVYIYWAYPLTWATSSVIYLVYFLFSDWMLTPEEKRQKKSKFLKQSR</sequence>
<keyword evidence="11 13" id="KW-0472">Membrane</keyword>
<keyword evidence="8 13" id="KW-0812">Transmembrane</keyword>
<evidence type="ECO:0000313" key="14">
    <source>
        <dbReference type="EMBL" id="HIQ79488.1"/>
    </source>
</evidence>
<keyword evidence="6" id="KW-0050">Antiport</keyword>
<evidence type="ECO:0000256" key="2">
    <source>
        <dbReference type="ARBA" id="ARBA00004651"/>
    </source>
</evidence>
<keyword evidence="5" id="KW-0813">Transport</keyword>
<comment type="similarity">
    <text evidence="3">Belongs to the multi antimicrobial extrusion (MATE) (TC 2.A.66.1) family.</text>
</comment>
<evidence type="ECO:0000256" key="10">
    <source>
        <dbReference type="ARBA" id="ARBA00023065"/>
    </source>
</evidence>
<proteinExistence type="inferred from homology"/>
<feature type="transmembrane region" description="Helical" evidence="13">
    <location>
        <begin position="114"/>
        <end position="135"/>
    </location>
</feature>
<evidence type="ECO:0000256" key="4">
    <source>
        <dbReference type="ARBA" id="ARBA00020268"/>
    </source>
</evidence>
<evidence type="ECO:0000256" key="6">
    <source>
        <dbReference type="ARBA" id="ARBA00022449"/>
    </source>
</evidence>
<feature type="transmembrane region" description="Helical" evidence="13">
    <location>
        <begin position="75"/>
        <end position="94"/>
    </location>
</feature>
<feature type="transmembrane region" description="Helical" evidence="13">
    <location>
        <begin position="440"/>
        <end position="458"/>
    </location>
</feature>
<dbReference type="GO" id="GO:0005886">
    <property type="term" value="C:plasma membrane"/>
    <property type="evidence" value="ECO:0007669"/>
    <property type="project" value="UniProtKB-SubCell"/>
</dbReference>
<dbReference type="PANTHER" id="PTHR43298:SF2">
    <property type="entry name" value="FMN_FAD EXPORTER YEEO-RELATED"/>
    <property type="match status" value="1"/>
</dbReference>
<reference evidence="14" key="1">
    <citation type="submission" date="2020-10" db="EMBL/GenBank/DDBJ databases">
        <authorList>
            <person name="Gilroy R."/>
        </authorList>
    </citation>
    <scope>NUCLEOTIDE SEQUENCE</scope>
    <source>
        <strain evidence="14">ChiBcolR7-354</strain>
    </source>
</reference>
<evidence type="ECO:0000313" key="15">
    <source>
        <dbReference type="Proteomes" id="UP000824262"/>
    </source>
</evidence>
<dbReference type="Pfam" id="PF01554">
    <property type="entry name" value="MatE"/>
    <property type="match status" value="2"/>
</dbReference>
<feature type="transmembrane region" description="Helical" evidence="13">
    <location>
        <begin position="379"/>
        <end position="398"/>
    </location>
</feature>
<evidence type="ECO:0000256" key="12">
    <source>
        <dbReference type="ARBA" id="ARBA00031636"/>
    </source>
</evidence>
<name>A0A9D0ZF90_9FIRM</name>
<gene>
    <name evidence="14" type="ORF">IAB77_09575</name>
</gene>
<dbReference type="NCBIfam" id="TIGR00797">
    <property type="entry name" value="matE"/>
    <property type="match status" value="1"/>
</dbReference>
<feature type="transmembrane region" description="Helical" evidence="13">
    <location>
        <begin position="333"/>
        <end position="359"/>
    </location>
</feature>
<organism evidence="14 15">
    <name type="scientific">Candidatus Scatomorpha intestinavium</name>
    <dbReference type="NCBI Taxonomy" id="2840922"/>
    <lineage>
        <taxon>Bacteria</taxon>
        <taxon>Bacillati</taxon>
        <taxon>Bacillota</taxon>
        <taxon>Clostridia</taxon>
        <taxon>Eubacteriales</taxon>
        <taxon>Candidatus Scatomorpha</taxon>
    </lineage>
</organism>
<comment type="subcellular location">
    <subcellularLocation>
        <location evidence="2">Cell membrane</location>
        <topology evidence="2">Multi-pass membrane protein</topology>
    </subcellularLocation>
</comment>
<evidence type="ECO:0000256" key="7">
    <source>
        <dbReference type="ARBA" id="ARBA00022475"/>
    </source>
</evidence>
<dbReference type="PANTHER" id="PTHR43298">
    <property type="entry name" value="MULTIDRUG RESISTANCE PROTEIN NORM-RELATED"/>
    <property type="match status" value="1"/>
</dbReference>
<dbReference type="AlphaFoldDB" id="A0A9D0ZF90"/>
<dbReference type="EMBL" id="DVGA01000110">
    <property type="protein sequence ID" value="HIQ79488.1"/>
    <property type="molecule type" value="Genomic_DNA"/>
</dbReference>
<comment type="function">
    <text evidence="1">Multidrug efflux pump.</text>
</comment>
<feature type="transmembrane region" description="Helical" evidence="13">
    <location>
        <begin position="183"/>
        <end position="202"/>
    </location>
</feature>
<keyword evidence="9 13" id="KW-1133">Transmembrane helix</keyword>
<keyword evidence="10" id="KW-0406">Ion transport</keyword>
<evidence type="ECO:0000256" key="3">
    <source>
        <dbReference type="ARBA" id="ARBA00010199"/>
    </source>
</evidence>
<evidence type="ECO:0000256" key="1">
    <source>
        <dbReference type="ARBA" id="ARBA00003408"/>
    </source>
</evidence>
<feature type="transmembrane region" description="Helical" evidence="13">
    <location>
        <begin position="410"/>
        <end position="434"/>
    </location>
</feature>
<dbReference type="InterPro" id="IPR002528">
    <property type="entry name" value="MATE_fam"/>
</dbReference>
<evidence type="ECO:0000256" key="9">
    <source>
        <dbReference type="ARBA" id="ARBA00022989"/>
    </source>
</evidence>
<dbReference type="CDD" id="cd13138">
    <property type="entry name" value="MATE_yoeA_like"/>
    <property type="match status" value="1"/>
</dbReference>
<protein>
    <recommendedName>
        <fullName evidence="4">Probable multidrug resistance protein NorM</fullName>
    </recommendedName>
    <alternativeName>
        <fullName evidence="12">Multidrug-efflux transporter</fullName>
    </alternativeName>
</protein>